<keyword evidence="4" id="KW-1185">Reference proteome</keyword>
<proteinExistence type="inferred from homology"/>
<dbReference type="InterPro" id="IPR004474">
    <property type="entry name" value="LytR_CpsA_psr"/>
</dbReference>
<organism evidence="3 4">
    <name type="scientific">Scopulibacillus darangshiensis</name>
    <dbReference type="NCBI Taxonomy" id="442528"/>
    <lineage>
        <taxon>Bacteria</taxon>
        <taxon>Bacillati</taxon>
        <taxon>Bacillota</taxon>
        <taxon>Bacilli</taxon>
        <taxon>Bacillales</taxon>
        <taxon>Sporolactobacillaceae</taxon>
        <taxon>Scopulibacillus</taxon>
    </lineage>
</organism>
<dbReference type="PANTHER" id="PTHR33392">
    <property type="entry name" value="POLYISOPRENYL-TEICHOIC ACID--PEPTIDOGLYCAN TEICHOIC ACID TRANSFERASE TAGU"/>
    <property type="match status" value="1"/>
</dbReference>
<sequence>MVKKIMITLGVIIALLVVGGGAYAYYLYHSVKSTAGEIYEPVKKNTEAPLSNKGDKPISILLMGVDERPNDRGRADTLIVMTLNPKTKTMQMVSIPRDTRTKIIGHGTVDKINHSYAFGGTKMAMDTVENFVDVPIDYYVKINMQGLSDLVDAVGGITVYNDTVAWTDEGFYKKGYRYEKGELNLNGPKALGYVRMRHFDSDFGRNKRQRDVIQGVINKAASFSSISRYDDILSAIEGNVKTNMTFDDMKYIAKNYRSARQHIKSYEVKGTGKMIRNNSGQNIYYLIVNDEEKQKVHNMIAEQLK</sequence>
<evidence type="ECO:0000313" key="3">
    <source>
        <dbReference type="EMBL" id="TCP25995.1"/>
    </source>
</evidence>
<comment type="similarity">
    <text evidence="1">Belongs to the LytR/CpsA/Psr (LCP) family.</text>
</comment>
<dbReference type="Pfam" id="PF03816">
    <property type="entry name" value="LytR_cpsA_psr"/>
    <property type="match status" value="1"/>
</dbReference>
<evidence type="ECO:0000259" key="2">
    <source>
        <dbReference type="Pfam" id="PF03816"/>
    </source>
</evidence>
<accession>A0A4R2NX52</accession>
<dbReference type="InterPro" id="IPR050922">
    <property type="entry name" value="LytR/CpsA/Psr_CW_biosynth"/>
</dbReference>
<dbReference type="EMBL" id="SLXK01000020">
    <property type="protein sequence ID" value="TCP25995.1"/>
    <property type="molecule type" value="Genomic_DNA"/>
</dbReference>
<dbReference type="Proteomes" id="UP000295416">
    <property type="component" value="Unassembled WGS sequence"/>
</dbReference>
<reference evidence="3 4" key="1">
    <citation type="submission" date="2019-03" db="EMBL/GenBank/DDBJ databases">
        <title>Genomic Encyclopedia of Type Strains, Phase IV (KMG-IV): sequencing the most valuable type-strain genomes for metagenomic binning, comparative biology and taxonomic classification.</title>
        <authorList>
            <person name="Goeker M."/>
        </authorList>
    </citation>
    <scope>NUCLEOTIDE SEQUENCE [LARGE SCALE GENOMIC DNA]</scope>
    <source>
        <strain evidence="3 4">DSM 19377</strain>
    </source>
</reference>
<feature type="domain" description="Cell envelope-related transcriptional attenuator" evidence="2">
    <location>
        <begin position="74"/>
        <end position="221"/>
    </location>
</feature>
<dbReference type="OrthoDB" id="27330at2"/>
<gene>
    <name evidence="3" type="ORF">EV207_12029</name>
</gene>
<dbReference type="PANTHER" id="PTHR33392:SF6">
    <property type="entry name" value="POLYISOPRENYL-TEICHOIC ACID--PEPTIDOGLYCAN TEICHOIC ACID TRANSFERASE TAGU"/>
    <property type="match status" value="1"/>
</dbReference>
<evidence type="ECO:0000313" key="4">
    <source>
        <dbReference type="Proteomes" id="UP000295416"/>
    </source>
</evidence>
<protein>
    <submittedName>
        <fullName evidence="3">LytR family transcriptional attenuator</fullName>
    </submittedName>
</protein>
<dbReference type="NCBIfam" id="TIGR00350">
    <property type="entry name" value="lytR_cpsA_psr"/>
    <property type="match status" value="1"/>
</dbReference>
<dbReference type="Gene3D" id="3.40.630.190">
    <property type="entry name" value="LCP protein"/>
    <property type="match status" value="1"/>
</dbReference>
<evidence type="ECO:0000256" key="1">
    <source>
        <dbReference type="ARBA" id="ARBA00006068"/>
    </source>
</evidence>
<comment type="caution">
    <text evidence="3">The sequence shown here is derived from an EMBL/GenBank/DDBJ whole genome shotgun (WGS) entry which is preliminary data.</text>
</comment>
<name>A0A4R2NX52_9BACL</name>
<dbReference type="AlphaFoldDB" id="A0A4R2NX52"/>
<dbReference type="RefSeq" id="WP_132746686.1">
    <property type="nucleotide sequence ID" value="NZ_SLXK01000020.1"/>
</dbReference>